<dbReference type="EMBL" id="CM020618">
    <property type="protein sequence ID" value="KAK1857797.1"/>
    <property type="molecule type" value="Genomic_DNA"/>
</dbReference>
<accession>A0ACC3BJ13</accession>
<evidence type="ECO:0000313" key="2">
    <source>
        <dbReference type="Proteomes" id="UP000798662"/>
    </source>
</evidence>
<reference evidence="1" key="1">
    <citation type="submission" date="2019-11" db="EMBL/GenBank/DDBJ databases">
        <title>Nori genome reveals adaptations in red seaweeds to the harsh intertidal environment.</title>
        <authorList>
            <person name="Wang D."/>
            <person name="Mao Y."/>
        </authorList>
    </citation>
    <scope>NUCLEOTIDE SEQUENCE</scope>
    <source>
        <tissue evidence="1">Gametophyte</tissue>
    </source>
</reference>
<gene>
    <name evidence="1" type="ORF">I4F81_000412</name>
</gene>
<keyword evidence="2" id="KW-1185">Reference proteome</keyword>
<proteinExistence type="predicted"/>
<evidence type="ECO:0000313" key="1">
    <source>
        <dbReference type="EMBL" id="KAK1857797.1"/>
    </source>
</evidence>
<protein>
    <submittedName>
        <fullName evidence="1">Uncharacterized protein</fullName>
    </submittedName>
</protein>
<sequence length="173" mass="18563">MVVAAGLFTRCSERDRCGVFPRAPRAAVARVGAAAMARRPGPSRRPSAPTGQHLQRRHVSAVDTNRSAPPPSLPPQSFAWADGEPGPQPSDFVRAAPQRASAQRAAARRPLPLTPSSCAAGAARELRKAPRRCGGRAVVNRRLVAPQPPPPTSYRAGRPPRIPPRSRVNREFL</sequence>
<dbReference type="Proteomes" id="UP000798662">
    <property type="component" value="Chromosome 1"/>
</dbReference>
<comment type="caution">
    <text evidence="1">The sequence shown here is derived from an EMBL/GenBank/DDBJ whole genome shotgun (WGS) entry which is preliminary data.</text>
</comment>
<name>A0ACC3BJ13_PYRYE</name>
<organism evidence="1 2">
    <name type="scientific">Pyropia yezoensis</name>
    <name type="common">Susabi-nori</name>
    <name type="synonym">Porphyra yezoensis</name>
    <dbReference type="NCBI Taxonomy" id="2788"/>
    <lineage>
        <taxon>Eukaryota</taxon>
        <taxon>Rhodophyta</taxon>
        <taxon>Bangiophyceae</taxon>
        <taxon>Bangiales</taxon>
        <taxon>Bangiaceae</taxon>
        <taxon>Pyropia</taxon>
    </lineage>
</organism>